<keyword evidence="2" id="KW-0597">Phosphoprotein</keyword>
<feature type="domain" description="Ketosynthase family 3 (KS3)" evidence="9">
    <location>
        <begin position="10"/>
        <end position="440"/>
    </location>
</feature>
<dbReference type="Gene3D" id="3.40.47.10">
    <property type="match status" value="1"/>
</dbReference>
<reference evidence="11" key="1">
    <citation type="journal article" date="2014" name="Genome Announc.">
        <title>Complete sequencing and chromosome-scale genome assembly of the industrial progenitor strain P2niaD18 from the penicillin producer Penicillium chrysogenum.</title>
        <authorList>
            <person name="Specht T."/>
            <person name="Dahlmann T.A."/>
            <person name="Zadra I."/>
            <person name="Kurnsteiner H."/>
            <person name="Kuck U."/>
        </authorList>
    </citation>
    <scope>NUCLEOTIDE SEQUENCE [LARGE SCALE GENOMIC DNA]</scope>
    <source>
        <strain evidence="11">P2niaD18</strain>
    </source>
</reference>
<dbReference type="Gene3D" id="3.40.50.720">
    <property type="entry name" value="NAD(P)-binding Rossmann-like Domain"/>
    <property type="match status" value="2"/>
</dbReference>
<evidence type="ECO:0000256" key="6">
    <source>
        <dbReference type="ARBA" id="ARBA00023268"/>
    </source>
</evidence>
<dbReference type="Pfam" id="PF23114">
    <property type="entry name" value="NAD-bd_HRPKS_sdrA"/>
    <property type="match status" value="1"/>
</dbReference>
<dbReference type="Pfam" id="PF16197">
    <property type="entry name" value="KAsynt_C_assoc"/>
    <property type="match status" value="1"/>
</dbReference>
<evidence type="ECO:0000259" key="8">
    <source>
        <dbReference type="PROSITE" id="PS50075"/>
    </source>
</evidence>
<dbReference type="CDD" id="cd05195">
    <property type="entry name" value="enoyl_red"/>
    <property type="match status" value="1"/>
</dbReference>
<dbReference type="Pfam" id="PF13602">
    <property type="entry name" value="ADH_zinc_N_2"/>
    <property type="match status" value="1"/>
</dbReference>
<keyword evidence="1" id="KW-0596">Phosphopantetheine</keyword>
<accession>A0A167U4G8</accession>
<dbReference type="SMART" id="SM00827">
    <property type="entry name" value="PKS_AT"/>
    <property type="match status" value="1"/>
</dbReference>
<dbReference type="SMART" id="SM00826">
    <property type="entry name" value="PKS_DH"/>
    <property type="match status" value="1"/>
</dbReference>
<feature type="region of interest" description="N-terminal hotdog fold" evidence="7">
    <location>
        <begin position="927"/>
        <end position="1063"/>
    </location>
</feature>
<dbReference type="InterPro" id="IPR013154">
    <property type="entry name" value="ADH-like_N"/>
</dbReference>
<dbReference type="InterPro" id="IPR020843">
    <property type="entry name" value="ER"/>
</dbReference>
<dbReference type="InterPro" id="IPR009081">
    <property type="entry name" value="PP-bd_ACP"/>
</dbReference>
<dbReference type="InterPro" id="IPR016039">
    <property type="entry name" value="Thiolase-like"/>
</dbReference>
<dbReference type="InterPro" id="IPR056501">
    <property type="entry name" value="NAD-bd_HRPKS_sdrA"/>
</dbReference>
<dbReference type="InterPro" id="IPR057326">
    <property type="entry name" value="KR_dom"/>
</dbReference>
<evidence type="ECO:0000313" key="11">
    <source>
        <dbReference type="EMBL" id="KZN88912.1"/>
    </source>
</evidence>
<dbReference type="InterPro" id="IPR049900">
    <property type="entry name" value="PKS_mFAS_DH"/>
</dbReference>
<dbReference type="SUPFAM" id="SSF52151">
    <property type="entry name" value="FabD/lysophospholipase-like"/>
    <property type="match status" value="1"/>
</dbReference>
<dbReference type="InterPro" id="IPR016036">
    <property type="entry name" value="Malonyl_transacylase_ACP-bd"/>
</dbReference>
<dbReference type="PROSITE" id="PS52019">
    <property type="entry name" value="PKS_MFAS_DH"/>
    <property type="match status" value="1"/>
</dbReference>
<dbReference type="FunFam" id="3.40.50.720:FF:000209">
    <property type="entry name" value="Polyketide synthase Pks12"/>
    <property type="match status" value="1"/>
</dbReference>
<dbReference type="Pfam" id="PF08240">
    <property type="entry name" value="ADH_N"/>
    <property type="match status" value="1"/>
</dbReference>
<feature type="domain" description="Carrier" evidence="8">
    <location>
        <begin position="2312"/>
        <end position="2389"/>
    </location>
</feature>
<dbReference type="PANTHER" id="PTHR43775">
    <property type="entry name" value="FATTY ACID SYNTHASE"/>
    <property type="match status" value="1"/>
</dbReference>
<evidence type="ECO:0000256" key="4">
    <source>
        <dbReference type="ARBA" id="ARBA00022679"/>
    </source>
</evidence>
<dbReference type="InterPro" id="IPR036736">
    <property type="entry name" value="ACP-like_sf"/>
</dbReference>
<dbReference type="SUPFAM" id="SSF50129">
    <property type="entry name" value="GroES-like"/>
    <property type="match status" value="1"/>
</dbReference>
<dbReference type="GO" id="GO:0030639">
    <property type="term" value="P:polyketide biosynthetic process"/>
    <property type="evidence" value="ECO:0007669"/>
    <property type="project" value="UniProtKB-ARBA"/>
</dbReference>
<dbReference type="InterPro" id="IPR011032">
    <property type="entry name" value="GroES-like_sf"/>
</dbReference>
<dbReference type="Pfam" id="PF00698">
    <property type="entry name" value="Acyl_transf_1"/>
    <property type="match status" value="1"/>
</dbReference>
<keyword evidence="3" id="KW-0489">Methyltransferase</keyword>
<feature type="region of interest" description="C-terminal hotdog fold" evidence="7">
    <location>
        <begin position="1091"/>
        <end position="1250"/>
    </location>
</feature>
<keyword evidence="6" id="KW-0511">Multifunctional enzyme</keyword>
<dbReference type="PANTHER" id="PTHR43775:SF29">
    <property type="entry name" value="ASPERFURANONE POLYKETIDE SYNTHASE AFOG-RELATED"/>
    <property type="match status" value="1"/>
</dbReference>
<dbReference type="InterPro" id="IPR014043">
    <property type="entry name" value="Acyl_transferase_dom"/>
</dbReference>
<dbReference type="Pfam" id="PF00109">
    <property type="entry name" value="ketoacyl-synt"/>
    <property type="match status" value="1"/>
</dbReference>
<organism evidence="11">
    <name type="scientific">Penicillium chrysogenum</name>
    <name type="common">Penicillium notatum</name>
    <dbReference type="NCBI Taxonomy" id="5076"/>
    <lineage>
        <taxon>Eukaryota</taxon>
        <taxon>Fungi</taxon>
        <taxon>Dikarya</taxon>
        <taxon>Ascomycota</taxon>
        <taxon>Pezizomycotina</taxon>
        <taxon>Eurotiomycetes</taxon>
        <taxon>Eurotiomycetidae</taxon>
        <taxon>Eurotiales</taxon>
        <taxon>Aspergillaceae</taxon>
        <taxon>Penicillium</taxon>
        <taxon>Penicillium chrysogenum species complex</taxon>
    </lineage>
</organism>
<dbReference type="Proteomes" id="UP000076449">
    <property type="component" value="Chromosome II"/>
</dbReference>
<dbReference type="SUPFAM" id="SSF53901">
    <property type="entry name" value="Thiolase-like"/>
    <property type="match status" value="1"/>
</dbReference>
<evidence type="ECO:0000259" key="9">
    <source>
        <dbReference type="PROSITE" id="PS52004"/>
    </source>
</evidence>
<dbReference type="SMART" id="SM00822">
    <property type="entry name" value="PKS_KR"/>
    <property type="match status" value="1"/>
</dbReference>
<evidence type="ECO:0000256" key="3">
    <source>
        <dbReference type="ARBA" id="ARBA00022603"/>
    </source>
</evidence>
<dbReference type="InterPro" id="IPR001227">
    <property type="entry name" value="Ac_transferase_dom_sf"/>
</dbReference>
<dbReference type="PROSITE" id="PS00606">
    <property type="entry name" value="KS3_1"/>
    <property type="match status" value="1"/>
</dbReference>
<dbReference type="SMART" id="SM00825">
    <property type="entry name" value="PKS_KS"/>
    <property type="match status" value="1"/>
</dbReference>
<gene>
    <name evidence="11" type="ORF">EN45_075030</name>
</gene>
<keyword evidence="5" id="KW-0560">Oxidoreductase</keyword>
<evidence type="ECO:0000256" key="7">
    <source>
        <dbReference type="PROSITE-ProRule" id="PRU01363"/>
    </source>
</evidence>
<name>A0A167U4G8_PENCH</name>
<dbReference type="PhylomeDB" id="A0A167U4G8"/>
<dbReference type="GO" id="GO:0006633">
    <property type="term" value="P:fatty acid biosynthetic process"/>
    <property type="evidence" value="ECO:0007669"/>
    <property type="project" value="InterPro"/>
</dbReference>
<dbReference type="CDD" id="cd00833">
    <property type="entry name" value="PKS"/>
    <property type="match status" value="1"/>
</dbReference>
<dbReference type="InterPro" id="IPR020841">
    <property type="entry name" value="PKS_Beta-ketoAc_synthase_dom"/>
</dbReference>
<evidence type="ECO:0000256" key="2">
    <source>
        <dbReference type="ARBA" id="ARBA00022553"/>
    </source>
</evidence>
<dbReference type="GO" id="GO:0008168">
    <property type="term" value="F:methyltransferase activity"/>
    <property type="evidence" value="ECO:0007669"/>
    <property type="project" value="UniProtKB-KW"/>
</dbReference>
<dbReference type="InterPro" id="IPR014031">
    <property type="entry name" value="Ketoacyl_synth_C"/>
</dbReference>
<feature type="active site" description="Proton donor; for dehydratase activity" evidence="7">
    <location>
        <position position="1157"/>
    </location>
</feature>
<dbReference type="SUPFAM" id="SSF47336">
    <property type="entry name" value="ACP-like"/>
    <property type="match status" value="1"/>
</dbReference>
<dbReference type="GO" id="GO:0008270">
    <property type="term" value="F:zinc ion binding"/>
    <property type="evidence" value="ECO:0007669"/>
    <property type="project" value="InterPro"/>
</dbReference>
<dbReference type="EMBL" id="CM002799">
    <property type="protein sequence ID" value="KZN88912.1"/>
    <property type="molecule type" value="Genomic_DNA"/>
</dbReference>
<evidence type="ECO:0000259" key="10">
    <source>
        <dbReference type="PROSITE" id="PS52019"/>
    </source>
</evidence>
<dbReference type="InterPro" id="IPR042104">
    <property type="entry name" value="PKS_dehydratase_sf"/>
</dbReference>
<dbReference type="GO" id="GO:0032259">
    <property type="term" value="P:methylation"/>
    <property type="evidence" value="ECO:0007669"/>
    <property type="project" value="UniProtKB-KW"/>
</dbReference>
<dbReference type="Pfam" id="PF14765">
    <property type="entry name" value="PS-DH"/>
    <property type="match status" value="1"/>
</dbReference>
<dbReference type="InterPro" id="IPR032821">
    <property type="entry name" value="PKS_assoc"/>
</dbReference>
<dbReference type="InterPro" id="IPR006162">
    <property type="entry name" value="Ppantetheine_attach_site"/>
</dbReference>
<feature type="domain" description="PKS/mFAS DH" evidence="10">
    <location>
        <begin position="927"/>
        <end position="1250"/>
    </location>
</feature>
<dbReference type="PROSITE" id="PS01162">
    <property type="entry name" value="QOR_ZETA_CRYSTAL"/>
    <property type="match status" value="1"/>
</dbReference>
<feature type="active site" description="Proton acceptor; for dehydratase activity" evidence="7">
    <location>
        <position position="959"/>
    </location>
</feature>
<dbReference type="InterPro" id="IPR050091">
    <property type="entry name" value="PKS_NRPS_Biosynth_Enz"/>
</dbReference>
<dbReference type="SUPFAM" id="SSF51735">
    <property type="entry name" value="NAD(P)-binding Rossmann-fold domains"/>
    <property type="match status" value="2"/>
</dbReference>
<dbReference type="Gene3D" id="3.40.366.10">
    <property type="entry name" value="Malonyl-Coenzyme A Acyl Carrier Protein, domain 2"/>
    <property type="match status" value="1"/>
</dbReference>
<evidence type="ECO:0000256" key="1">
    <source>
        <dbReference type="ARBA" id="ARBA00022450"/>
    </source>
</evidence>
<dbReference type="GO" id="GO:0004315">
    <property type="term" value="F:3-oxoacyl-[acyl-carrier-protein] synthase activity"/>
    <property type="evidence" value="ECO:0007669"/>
    <property type="project" value="InterPro"/>
</dbReference>
<dbReference type="InterPro" id="IPR036291">
    <property type="entry name" value="NAD(P)-bd_dom_sf"/>
</dbReference>
<dbReference type="SMART" id="SM00829">
    <property type="entry name" value="PKS_ER"/>
    <property type="match status" value="1"/>
</dbReference>
<dbReference type="Pfam" id="PF23297">
    <property type="entry name" value="ACP_SdgA_C"/>
    <property type="match status" value="1"/>
</dbReference>
<dbReference type="GO" id="GO:1901336">
    <property type="term" value="P:lactone biosynthetic process"/>
    <property type="evidence" value="ECO:0007669"/>
    <property type="project" value="UniProtKB-ARBA"/>
</dbReference>
<keyword evidence="4" id="KW-0808">Transferase</keyword>
<dbReference type="GO" id="GO:0004312">
    <property type="term" value="F:fatty acid synthase activity"/>
    <property type="evidence" value="ECO:0007669"/>
    <property type="project" value="TreeGrafter"/>
</dbReference>
<dbReference type="InterPro" id="IPR016035">
    <property type="entry name" value="Acyl_Trfase/lysoPLipase"/>
</dbReference>
<dbReference type="InterPro" id="IPR049551">
    <property type="entry name" value="PKS_DH_C"/>
</dbReference>
<dbReference type="SUPFAM" id="SSF55048">
    <property type="entry name" value="Probable ACP-binding domain of malonyl-CoA ACP transacylase"/>
    <property type="match status" value="1"/>
</dbReference>
<sequence>MSSTSRNGADIPIAIVGLSCRFPGDASSPSKFWDLLKNGKSGFSPSTTRYNAEAFQHPTGHGNRQNIIPTKGGYFLQQGPYVFDAAFFNITAAEAAALDPRQRIAMEVAYEALENAGMPLQKVAGTQTACFMGSSMSDYRDGVARDFAQAPKYHILGVSDEMISNRISHFLDIHGPSATVQTACSSSLVAIHIACQSLRSGESDMALAGGVGLIVSPDGTMHLNNLGFLNPAGHSRSFDENANGYGRGEGCGVIVLKRLDQAVYDGDKIRAVIRATGVNSDGWTQGVTMPSGNAQAALIKYVYESNGLDYGETQYVEAHGTGTKAGDPIETKAIYRTIGQGDAATKSSRKKLWIGSVKANIGHLEAAAGVASIIKGVLALEHGLIPPNINFTKANPAIPLREWNMAVPTSLTPWPVVQTKRMSVSGFGMGGTNAHVVMEAVTSTSNGVTCSQADTPRLFVFSSHDKAGFSRIGNSLVQHLETLGPAASSPEYLANLSHTLATARSGLLWKSTCLAETASDLCEQLLNTLGEDATRPPTVHPRIGLVFTGQGAQWARMGIELLERAVFRDSVARSATFLKAMGCDWDPVEELSKEQKDSRLGVPEISQPICSVLQIALVDELRSWGITPSKVVGHSSGEIGAAYTIGALSHRGALAAAYFRGKASAGINKGAGGMMAVGCSREEAQRLMKETTLEVAVACVNSPSSVTLSGDTSTLEALRVILDKRGVFARRLKVDVAYHSSHMHACSGKYYTSIEDLECTLAKSTEETHQVMMVSSVTGSAVDMEFLGPYYWIQNLISPVLFTDAIREMVTPASFEGEQNKDIDLLIEVGPHGALGGPIENILSHHGIKNVAYASMLTREQSALDTSQKLAATLFLHGVAINVEKINGDSNCLVLTDLPPYPWNHSEEFRADSRVQRELVAQKFPTKSLFGAQLATMDESERVWRGFIRLNSEPWLRDHTVGTTVVFPGAGMVSIVLEAAQQIIEKGKTPRAFRMRDISFLAAMALPEDLATEVTIHIRPHLLATSGSTPAAWWEFTVSSCSGPTGQMRNNCSGLIAIVYEEHRGPHMVYEEAKMEATQIADYHRIVLECPRTCSNEYFYERMAKAALPYGDTFKGVENCHPGCGRTAYDVRVLDIGETLTKGKLQRPFLIHGAALDAVLQGWLGSTCNSEDGSEFGLDKPLVPTAIGELEISADVPADPGYLMSGFCVSHKRSFNGFSADIRMFDTDLSRVLLSVTDFRTSEVEIEEDGNLDQTGVLDVDPAEIISEVHWNYALDLMEPAEIKQAVSGAVATTTNGRLIELIRLAIHQHPAIKIVELVKDLAGLSDTVMAKLHDGHIHSAQVRYALADGGAGNDLATHLKDTIFGKPFALAALESVLSADFALADLILVPRQVNDFAGDDFDEILNRLLRLAKPGAAVAIVDATINDEISALANKGLERIFSITSEAEQLTLYYTSLDDKDKPGKLINGEHHEEITILEPTPSSPKVQLFSQKLQDVLASQGHSVSTETVDSGMKIDAVEGKKYISLLELEQPLLQDLSESVYRSIQALILGCKRLLWITSGENPALRLVDGLARCVNGEVAGAKFQVLSLSSEGVQHGPSLATRLFMTPGRSSIDDNEFRERNGLLQVPRVQMSPKENTQMHNHLEDSTRVTNLVNGDQAKEAARFRLTIGKPGLLDTLHFVADRSILSTPLGDDEVELQVKATGVNFRDIMASMGLVPVRDLGQEASGVIIRAGSRAASSFTPGDRVSTLSCGGTHATITRCDYRVTTKIPNTMNFEEAAASPMVHATAYYALVRLAKLRPGQSVLVHAAAGGVGQAAIQLAKYLDLTVYVTVGTEDKRRFISEHFGIADEQIFNSRDSSFVKGVKRVTNGRGVDCVLNSLSGELLRVSWGCLATFGTFVEIGLRDITENMRLDMRPFGNSTTFTFFNIQTLIDEDPTSLSETLRETFNLMQQGVLQAPYPLTVYPVGQVEEAFRTMQQGRHRGKLVLSFTGDNIEAPVLCKAKDSLIANSEATYLLVGGLGGLGRSLAMQLIASGCRHLAFISRSGDSKPEAKAVVKELTAAGAQVKVFRGDVADEPSFLAAMQECSRQLPPVKGVVQMAMVLRDAIFENMTHEEWTVSLRPKVHGTWNLHKYFNHERPLDFMIFCSSISGVTGNPGQAQYAAGNTYQDELAHYRRSQGLKAVSVNLGIMLDIGVIAETGAHNFKVWEQVLGIREPAFHALMRSLINGQQHSGTRKGHPCPAQVCTGLGTADILAAHSLPNPPWFKDARFGPLAVPSSSHAFRNSEGAAGASLASKLSEAGSNADTASAAKIVTGALVKKVAETLRIPPSEVDPSRAMYHYGVDSLVALELRNWITREMKANVALLDILAAVPIETFAVLVAEKSKLIVGMAS</sequence>
<dbReference type="Gene3D" id="1.10.1200.10">
    <property type="entry name" value="ACP-like"/>
    <property type="match status" value="1"/>
</dbReference>
<dbReference type="GO" id="GO:0031177">
    <property type="term" value="F:phosphopantetheine binding"/>
    <property type="evidence" value="ECO:0007669"/>
    <property type="project" value="InterPro"/>
</dbReference>
<dbReference type="Pfam" id="PF02801">
    <property type="entry name" value="Ketoacyl-synt_C"/>
    <property type="match status" value="1"/>
</dbReference>
<proteinExistence type="predicted"/>
<dbReference type="PROSITE" id="PS50075">
    <property type="entry name" value="CARRIER"/>
    <property type="match status" value="1"/>
</dbReference>
<dbReference type="Pfam" id="PF08659">
    <property type="entry name" value="KR"/>
    <property type="match status" value="1"/>
</dbReference>
<dbReference type="InterPro" id="IPR002364">
    <property type="entry name" value="Quin_OxRdtase/zeta-crystal_CS"/>
</dbReference>
<dbReference type="Pfam" id="PF21089">
    <property type="entry name" value="PKS_DH_N"/>
    <property type="match status" value="1"/>
</dbReference>
<dbReference type="GO" id="GO:0016491">
    <property type="term" value="F:oxidoreductase activity"/>
    <property type="evidence" value="ECO:0007669"/>
    <property type="project" value="UniProtKB-KW"/>
</dbReference>
<dbReference type="InterPro" id="IPR018201">
    <property type="entry name" value="Ketoacyl_synth_AS"/>
</dbReference>
<dbReference type="SMART" id="SM00823">
    <property type="entry name" value="PKS_PP"/>
    <property type="match status" value="1"/>
</dbReference>
<dbReference type="InterPro" id="IPR013968">
    <property type="entry name" value="PKS_KR"/>
</dbReference>
<dbReference type="PROSITE" id="PS52004">
    <property type="entry name" value="KS3_2"/>
    <property type="match status" value="1"/>
</dbReference>
<evidence type="ECO:0000256" key="5">
    <source>
        <dbReference type="ARBA" id="ARBA00023002"/>
    </source>
</evidence>
<dbReference type="InterPro" id="IPR014030">
    <property type="entry name" value="Ketoacyl_synth_N"/>
</dbReference>
<dbReference type="InterPro" id="IPR020806">
    <property type="entry name" value="PKS_PP-bd"/>
</dbReference>
<dbReference type="Gene3D" id="3.10.129.110">
    <property type="entry name" value="Polyketide synthase dehydratase"/>
    <property type="match status" value="1"/>
</dbReference>
<dbReference type="PROSITE" id="PS00012">
    <property type="entry name" value="PHOSPHOPANTETHEINE"/>
    <property type="match status" value="1"/>
</dbReference>
<dbReference type="Gene3D" id="3.90.180.10">
    <property type="entry name" value="Medium-chain alcohol dehydrogenases, catalytic domain"/>
    <property type="match status" value="1"/>
</dbReference>
<protein>
    <submittedName>
        <fullName evidence="11">Lovastatin diketide synthase LovF</fullName>
    </submittedName>
</protein>
<dbReference type="InterPro" id="IPR049552">
    <property type="entry name" value="PKS_DH_N"/>
</dbReference>
<dbReference type="InterPro" id="IPR020807">
    <property type="entry name" value="PKS_DH"/>
</dbReference>